<dbReference type="CDD" id="cd04048">
    <property type="entry name" value="C2A_Copine"/>
    <property type="match status" value="1"/>
</dbReference>
<keyword evidence="2" id="KW-0677">Repeat</keyword>
<reference evidence="4 5" key="1">
    <citation type="journal article" date="2021" name="Sci. Rep.">
        <title>Genome sequencing of the multicellular alga Astrephomene provides insights into convergent evolution of germ-soma differentiation.</title>
        <authorList>
            <person name="Yamashita S."/>
            <person name="Yamamoto K."/>
            <person name="Matsuzaki R."/>
            <person name="Suzuki S."/>
            <person name="Yamaguchi H."/>
            <person name="Hirooka S."/>
            <person name="Minakuchi Y."/>
            <person name="Miyagishima S."/>
            <person name="Kawachi M."/>
            <person name="Toyoda A."/>
            <person name="Nozaki H."/>
        </authorList>
    </citation>
    <scope>NUCLEOTIDE SEQUENCE [LARGE SCALE GENOMIC DNA]</scope>
    <source>
        <strain evidence="4 5">NIES-4017</strain>
    </source>
</reference>
<dbReference type="InterPro" id="IPR035892">
    <property type="entry name" value="C2_domain_sf"/>
</dbReference>
<dbReference type="PANTHER" id="PTHR10857">
    <property type="entry name" value="COPINE"/>
    <property type="match status" value="1"/>
</dbReference>
<sequence length="578" mass="63819">MGNCLNVDVKSKYAVGEVASRNPDSEGAAAAVLASSLANRTWVELSLRCTDLKHADLLSKTDPMGILYCLQNGAWMEVGRTEMIANQYHPSFVQRFRVLYHFELVQKFRLLLVDIDKGQNPATVNPDSCKFLGTYEFDLGEVVAARDRKYVRPLADRDGKPGKSTMTLIAEEQSGCKDTYRIRLQAQNLQNVELLGRSDPFLEISRWQDDNSTLLPVYKTETRKNNLSPAWNEICVRATQLNYGDVNRPLRIRVYDYEANGSHRMLGFCDVTTQKLREMAQQHGAVISLQPPPGKGPGSYGTLQVLSFQTEMQPTFLDYVTSGTEIGFVAAVDFTGSNGDPNLPHSKHYVFGGPTQYELAIMGIGQVIMHYDYDKMFPAFGFGGRKAWENVTNHCFPLGDSPDGTCVGVVGLLEGYRKALREWSLSGPTYFAPVIRKAASMAAESLQSGGMPKYTCLLILTDGEVTDMDATVEAIVEASGLPLSILIVGIGNDNFTKMKTLDSDQKRLTSSTGRVAVRDIVQFVEFNKFACDQSRLAQELLAELPGQLVEYFMGQRILPRYAPVDAGPAPMPASFAAA</sequence>
<dbReference type="Pfam" id="PF00168">
    <property type="entry name" value="C2"/>
    <property type="match status" value="2"/>
</dbReference>
<dbReference type="InterPro" id="IPR010734">
    <property type="entry name" value="Copine_C"/>
</dbReference>
<dbReference type="GO" id="GO:0005886">
    <property type="term" value="C:plasma membrane"/>
    <property type="evidence" value="ECO:0007669"/>
    <property type="project" value="TreeGrafter"/>
</dbReference>
<dbReference type="PROSITE" id="PS50004">
    <property type="entry name" value="C2"/>
    <property type="match status" value="2"/>
</dbReference>
<evidence type="ECO:0000256" key="2">
    <source>
        <dbReference type="ARBA" id="ARBA00022737"/>
    </source>
</evidence>
<dbReference type="SUPFAM" id="SSF49562">
    <property type="entry name" value="C2 domain (Calcium/lipid-binding domain, CaLB)"/>
    <property type="match status" value="2"/>
</dbReference>
<name>A0AAD3HHP2_9CHLO</name>
<comment type="caution">
    <text evidence="4">The sequence shown here is derived from an EMBL/GenBank/DDBJ whole genome shotgun (WGS) entry which is preliminary data.</text>
</comment>
<dbReference type="Gene3D" id="2.60.40.150">
    <property type="entry name" value="C2 domain"/>
    <property type="match status" value="2"/>
</dbReference>
<organism evidence="4 5">
    <name type="scientific">Astrephomene gubernaculifera</name>
    <dbReference type="NCBI Taxonomy" id="47775"/>
    <lineage>
        <taxon>Eukaryota</taxon>
        <taxon>Viridiplantae</taxon>
        <taxon>Chlorophyta</taxon>
        <taxon>core chlorophytes</taxon>
        <taxon>Chlorophyceae</taxon>
        <taxon>CS clade</taxon>
        <taxon>Chlamydomonadales</taxon>
        <taxon>Astrephomenaceae</taxon>
        <taxon>Astrephomene</taxon>
    </lineage>
</organism>
<dbReference type="AlphaFoldDB" id="A0AAD3HHP2"/>
<feature type="domain" description="C2" evidence="3">
    <location>
        <begin position="23"/>
        <end position="154"/>
    </location>
</feature>
<dbReference type="InterPro" id="IPR000008">
    <property type="entry name" value="C2_dom"/>
</dbReference>
<dbReference type="InterPro" id="IPR037768">
    <property type="entry name" value="C2B_Copine"/>
</dbReference>
<proteinExistence type="inferred from homology"/>
<protein>
    <recommendedName>
        <fullName evidence="3">C2 domain-containing protein</fullName>
    </recommendedName>
</protein>
<dbReference type="Proteomes" id="UP001054857">
    <property type="component" value="Unassembled WGS sequence"/>
</dbReference>
<evidence type="ECO:0000313" key="5">
    <source>
        <dbReference type="Proteomes" id="UP001054857"/>
    </source>
</evidence>
<dbReference type="SMART" id="SM00327">
    <property type="entry name" value="VWA"/>
    <property type="match status" value="1"/>
</dbReference>
<dbReference type="InterPro" id="IPR045052">
    <property type="entry name" value="Copine"/>
</dbReference>
<accession>A0AAD3HHP2</accession>
<evidence type="ECO:0000313" key="4">
    <source>
        <dbReference type="EMBL" id="GFR41227.1"/>
    </source>
</evidence>
<dbReference type="InterPro" id="IPR002035">
    <property type="entry name" value="VWF_A"/>
</dbReference>
<gene>
    <name evidence="4" type="ORF">Agub_g1900</name>
</gene>
<dbReference type="InterPro" id="IPR036465">
    <property type="entry name" value="vWFA_dom_sf"/>
</dbReference>
<dbReference type="SMART" id="SM00239">
    <property type="entry name" value="C2"/>
    <property type="match status" value="2"/>
</dbReference>
<dbReference type="GO" id="GO:0005544">
    <property type="term" value="F:calcium-dependent phospholipid binding"/>
    <property type="evidence" value="ECO:0007669"/>
    <property type="project" value="InterPro"/>
</dbReference>
<dbReference type="SUPFAM" id="SSF53300">
    <property type="entry name" value="vWA-like"/>
    <property type="match status" value="1"/>
</dbReference>
<evidence type="ECO:0000256" key="1">
    <source>
        <dbReference type="ARBA" id="ARBA00009048"/>
    </source>
</evidence>
<keyword evidence="5" id="KW-1185">Reference proteome</keyword>
<evidence type="ECO:0000259" key="3">
    <source>
        <dbReference type="PROSITE" id="PS50004"/>
    </source>
</evidence>
<feature type="domain" description="C2" evidence="3">
    <location>
        <begin position="160"/>
        <end position="289"/>
    </location>
</feature>
<dbReference type="CDD" id="cd04047">
    <property type="entry name" value="C2B_Copine"/>
    <property type="match status" value="1"/>
</dbReference>
<dbReference type="PANTHER" id="PTHR10857:SF106">
    <property type="entry name" value="C2 DOMAIN-CONTAINING PROTEIN"/>
    <property type="match status" value="1"/>
</dbReference>
<dbReference type="EMBL" id="BMAR01000001">
    <property type="protein sequence ID" value="GFR41227.1"/>
    <property type="molecule type" value="Genomic_DNA"/>
</dbReference>
<dbReference type="Gene3D" id="3.40.50.410">
    <property type="entry name" value="von Willebrand factor, type A domain"/>
    <property type="match status" value="1"/>
</dbReference>
<dbReference type="GO" id="GO:0071277">
    <property type="term" value="P:cellular response to calcium ion"/>
    <property type="evidence" value="ECO:0007669"/>
    <property type="project" value="TreeGrafter"/>
</dbReference>
<comment type="similarity">
    <text evidence="1">Belongs to the copine family.</text>
</comment>
<dbReference type="Pfam" id="PF07002">
    <property type="entry name" value="Copine"/>
    <property type="match status" value="1"/>
</dbReference>